<dbReference type="Pfam" id="PF20159">
    <property type="entry name" value="YidB"/>
    <property type="match status" value="1"/>
</dbReference>
<dbReference type="Proteomes" id="UP000254939">
    <property type="component" value="Unassembled WGS sequence"/>
</dbReference>
<name>A0A370KH51_9HYPH</name>
<dbReference type="InterPro" id="IPR027405">
    <property type="entry name" value="YidB-like"/>
</dbReference>
<sequence length="165" mass="16834">MNRNLTALLGVLAMAGYQNRDKIQEILGKLVDNRQGAGGQPSESGGVGGTESGLGGLLGGLMKPGGLGDLFRGGSVGSVLSGGLGGLLDQFSQNGQGEVAGSWVKQGPNQPIDDRDLVQALGPELLAELQQKTGLDRDEIVSRLSKTLPDAVDSLTPDGTLPTSV</sequence>
<dbReference type="AlphaFoldDB" id="A0A370KH51"/>
<evidence type="ECO:0000313" key="1">
    <source>
        <dbReference type="EMBL" id="RDJ04263.1"/>
    </source>
</evidence>
<dbReference type="OrthoDB" id="4235777at2"/>
<dbReference type="SUPFAM" id="SSF140804">
    <property type="entry name" value="YidB-like"/>
    <property type="match status" value="1"/>
</dbReference>
<dbReference type="RefSeq" id="WP_114715317.1">
    <property type="nucleotide sequence ID" value="NZ_KZ857269.1"/>
</dbReference>
<protein>
    <recommendedName>
        <fullName evidence="3">DUF937 domain-containing protein</fullName>
    </recommendedName>
</protein>
<comment type="caution">
    <text evidence="1">The sequence shown here is derived from an EMBL/GenBank/DDBJ whole genome shotgun (WGS) entry which is preliminary data.</text>
</comment>
<dbReference type="Gene3D" id="1.10.10.690">
    <property type="entry name" value="YidB-like"/>
    <property type="match status" value="1"/>
</dbReference>
<gene>
    <name evidence="1" type="ORF">B5K06_27805</name>
</gene>
<evidence type="ECO:0000313" key="2">
    <source>
        <dbReference type="Proteomes" id="UP000254939"/>
    </source>
</evidence>
<proteinExistence type="predicted"/>
<evidence type="ECO:0008006" key="3">
    <source>
        <dbReference type="Google" id="ProtNLM"/>
    </source>
</evidence>
<dbReference type="EMBL" id="NAAC01000040">
    <property type="protein sequence ID" value="RDJ04263.1"/>
    <property type="molecule type" value="Genomic_DNA"/>
</dbReference>
<reference evidence="1 2" key="1">
    <citation type="submission" date="2017-03" db="EMBL/GenBank/DDBJ databases">
        <title>Genome analysis of Rhizobial strains effectives or ineffectives for nitrogen fixation isolated from bean seeds.</title>
        <authorList>
            <person name="Peralta H."/>
            <person name="Aguilar-Vera A."/>
            <person name="Mora Y."/>
            <person name="Vargas-Lagunas C."/>
            <person name="Girard L."/>
            <person name="Mora J."/>
        </authorList>
    </citation>
    <scope>NUCLEOTIDE SEQUENCE [LARGE SCALE GENOMIC DNA]</scope>
    <source>
        <strain evidence="1 2">CCGM3</strain>
    </source>
</reference>
<accession>A0A370KH51</accession>
<dbReference type="InterPro" id="IPR045372">
    <property type="entry name" value="YidB"/>
</dbReference>
<organism evidence="1 2">
    <name type="scientific">Rhizobium grahamii</name>
    <dbReference type="NCBI Taxonomy" id="1120045"/>
    <lineage>
        <taxon>Bacteria</taxon>
        <taxon>Pseudomonadati</taxon>
        <taxon>Pseudomonadota</taxon>
        <taxon>Alphaproteobacteria</taxon>
        <taxon>Hyphomicrobiales</taxon>
        <taxon>Rhizobiaceae</taxon>
        <taxon>Rhizobium/Agrobacterium group</taxon>
        <taxon>Rhizobium</taxon>
    </lineage>
</organism>